<accession>A0A6G9JU62</accession>
<comment type="subcellular location">
    <subcellularLocation>
        <location evidence="1 11">Cytoplasm</location>
    </subcellularLocation>
</comment>
<dbReference type="InterPro" id="IPR006194">
    <property type="entry name" value="Gly-tRNA-synth_heterodimer"/>
</dbReference>
<dbReference type="SUPFAM" id="SSF109604">
    <property type="entry name" value="HD-domain/PDEase-like"/>
    <property type="match status" value="1"/>
</dbReference>
<dbReference type="PANTHER" id="PTHR30075">
    <property type="entry name" value="GLYCYL-TRNA SYNTHETASE"/>
    <property type="match status" value="1"/>
</dbReference>
<evidence type="ECO:0000256" key="6">
    <source>
        <dbReference type="ARBA" id="ARBA00022741"/>
    </source>
</evidence>
<keyword evidence="9 11" id="KW-0030">Aminoacyl-tRNA synthetase</keyword>
<evidence type="ECO:0000256" key="11">
    <source>
        <dbReference type="HAMAP-Rule" id="MF_00255"/>
    </source>
</evidence>
<feature type="domain" description="DALR anticodon binding" evidence="12">
    <location>
        <begin position="583"/>
        <end position="680"/>
    </location>
</feature>
<evidence type="ECO:0000256" key="10">
    <source>
        <dbReference type="ARBA" id="ARBA00047937"/>
    </source>
</evidence>
<evidence type="ECO:0000313" key="14">
    <source>
        <dbReference type="Proteomes" id="UP000503183"/>
    </source>
</evidence>
<dbReference type="NCBIfam" id="TIGR00211">
    <property type="entry name" value="glyS"/>
    <property type="match status" value="1"/>
</dbReference>
<dbReference type="GO" id="GO:0006420">
    <property type="term" value="P:arginyl-tRNA aminoacylation"/>
    <property type="evidence" value="ECO:0007669"/>
    <property type="project" value="InterPro"/>
</dbReference>
<dbReference type="GO" id="GO:0006426">
    <property type="term" value="P:glycyl-tRNA aminoacylation"/>
    <property type="evidence" value="ECO:0007669"/>
    <property type="project" value="UniProtKB-UniRule"/>
</dbReference>
<dbReference type="GO" id="GO:0004814">
    <property type="term" value="F:arginine-tRNA ligase activity"/>
    <property type="evidence" value="ECO:0007669"/>
    <property type="project" value="InterPro"/>
</dbReference>
<dbReference type="EMBL" id="CP048747">
    <property type="protein sequence ID" value="QIQ41739.1"/>
    <property type="molecule type" value="Genomic_DNA"/>
</dbReference>
<dbReference type="GO" id="GO:0005829">
    <property type="term" value="C:cytosol"/>
    <property type="evidence" value="ECO:0007669"/>
    <property type="project" value="TreeGrafter"/>
</dbReference>
<keyword evidence="8 11" id="KW-0648">Protein biosynthesis</keyword>
<evidence type="ECO:0000256" key="7">
    <source>
        <dbReference type="ARBA" id="ARBA00022840"/>
    </source>
</evidence>
<reference evidence="13 14" key="1">
    <citation type="submission" date="2020-04" db="EMBL/GenBank/DDBJ databases">
        <title>Parallel evolution in the integration of a co-obligate aphid symbiosis.</title>
        <authorList>
            <person name="Monnin D."/>
            <person name="Jackson R."/>
            <person name="Kiers E.T."/>
            <person name="Bunker M."/>
            <person name="Ellers J."/>
            <person name="Henry L.M."/>
        </authorList>
    </citation>
    <scope>NUCLEOTIDE SEQUENCE [LARGE SCALE GENOMIC DNA]</scope>
    <source>
        <strain evidence="13">MCAR-56B</strain>
    </source>
</reference>
<evidence type="ECO:0000256" key="8">
    <source>
        <dbReference type="ARBA" id="ARBA00022917"/>
    </source>
</evidence>
<keyword evidence="5 11" id="KW-0436">Ligase</keyword>
<comment type="catalytic activity">
    <reaction evidence="10 11">
        <text>tRNA(Gly) + glycine + ATP = glycyl-tRNA(Gly) + AMP + diphosphate</text>
        <dbReference type="Rhea" id="RHEA:16013"/>
        <dbReference type="Rhea" id="RHEA-COMP:9664"/>
        <dbReference type="Rhea" id="RHEA-COMP:9683"/>
        <dbReference type="ChEBI" id="CHEBI:30616"/>
        <dbReference type="ChEBI" id="CHEBI:33019"/>
        <dbReference type="ChEBI" id="CHEBI:57305"/>
        <dbReference type="ChEBI" id="CHEBI:78442"/>
        <dbReference type="ChEBI" id="CHEBI:78522"/>
        <dbReference type="ChEBI" id="CHEBI:456215"/>
        <dbReference type="EC" id="6.1.1.14"/>
    </reaction>
</comment>
<evidence type="ECO:0000313" key="13">
    <source>
        <dbReference type="EMBL" id="QIQ41739.1"/>
    </source>
</evidence>
<dbReference type="Pfam" id="PF05746">
    <property type="entry name" value="DALR_1"/>
    <property type="match status" value="1"/>
</dbReference>
<proteinExistence type="inferred from homology"/>
<dbReference type="EC" id="6.1.1.14" evidence="11"/>
<keyword evidence="4 11" id="KW-0963">Cytoplasm</keyword>
<protein>
    <recommendedName>
        <fullName evidence="11">Glycine--tRNA ligase beta subunit</fullName>
        <ecNumber evidence="11">6.1.1.14</ecNumber>
    </recommendedName>
    <alternativeName>
        <fullName evidence="11">Glycyl-tRNA synthetase beta subunit</fullName>
        <shortName evidence="11">GlyRS</shortName>
    </alternativeName>
</protein>
<dbReference type="GO" id="GO:0005524">
    <property type="term" value="F:ATP binding"/>
    <property type="evidence" value="ECO:0007669"/>
    <property type="project" value="UniProtKB-UniRule"/>
</dbReference>
<dbReference type="InterPro" id="IPR008909">
    <property type="entry name" value="DALR_anticod-bd"/>
</dbReference>
<evidence type="ECO:0000256" key="1">
    <source>
        <dbReference type="ARBA" id="ARBA00004496"/>
    </source>
</evidence>
<dbReference type="Proteomes" id="UP000503183">
    <property type="component" value="Chromosome"/>
</dbReference>
<evidence type="ECO:0000256" key="2">
    <source>
        <dbReference type="ARBA" id="ARBA00008226"/>
    </source>
</evidence>
<dbReference type="PANTHER" id="PTHR30075:SF2">
    <property type="entry name" value="GLYCINE--TRNA LIGASE, CHLOROPLASTIC_MITOCHONDRIAL 2"/>
    <property type="match status" value="1"/>
</dbReference>
<dbReference type="PROSITE" id="PS50861">
    <property type="entry name" value="AA_TRNA_LIGASE_II_GLYAB"/>
    <property type="match status" value="1"/>
</dbReference>
<evidence type="ECO:0000259" key="12">
    <source>
        <dbReference type="Pfam" id="PF05746"/>
    </source>
</evidence>
<dbReference type="AlphaFoldDB" id="A0A6G9JU62"/>
<keyword evidence="6 11" id="KW-0547">Nucleotide-binding</keyword>
<evidence type="ECO:0000256" key="5">
    <source>
        <dbReference type="ARBA" id="ARBA00022598"/>
    </source>
</evidence>
<sequence>MKKKTLLIEIGTEELPSRLLWKISLSFHENFTEELNSYNILYKKINHFSTPRRLALKVIDIDTTDQFIEKTNRGPSIKNTYDKNGCLTKAAISWLKNFGININQASRLKNEKGEWLLYRTRKKQEKIELLIPKITEIALKNISIKKSMRWEIHNQKFFRPIRNIVILLDNQTIIGDIFNISSNNLLHNHLSSKENQIEIKDAKDYPTILFQKNNIVANYITRKEIIIKKIKEIAQKINGYIKNSDFLIEEVTALVESPEVLLATFKKKFLKIPEKILIHTIEKQQKCFPVYNFQNKLLPYFIFVSNINSKEPKKIIIGNQKVMHARLSDAEFFFKNDRMVKLESHLLSLKKVLFQNKLGSLYEKTLRLKLLVKWIAKYNCSNIQDAIRAALLSKCDLITHVVCEFPELQGTIGMYYSLKDKEQKNVAIALEEQYLPSFSGDRLPCTAIGCALSIADKMDTLSGMFYIGNTPSADKDPFALRRLAIGIIRIIIVKNIPLDLNDLINKSLNLYNKKNTNNLLISSEIFKFLIKRLFHWYEETGYKIKTIKSILTYKSTQLIDIDQKIQAISSFQKLEGSKSIILSIKRISNILDKESKKISGRINIKLIQKEEEMILFNQIKKFKVDTKKLFLEKKYQDILIKIKELEKPICNFFNKVKINDSNSKIRLNRLLLLNALKKIFFSIADFSYLY</sequence>
<organism evidence="13 14">
    <name type="scientific">Buchnera aphidicola</name>
    <name type="common">Microlophium carnosum</name>
    <dbReference type="NCBI Taxonomy" id="2708354"/>
    <lineage>
        <taxon>Bacteria</taxon>
        <taxon>Pseudomonadati</taxon>
        <taxon>Pseudomonadota</taxon>
        <taxon>Gammaproteobacteria</taxon>
        <taxon>Enterobacterales</taxon>
        <taxon>Erwiniaceae</taxon>
        <taxon>Buchnera</taxon>
    </lineage>
</organism>
<comment type="subunit">
    <text evidence="3 11">Tetramer of two alpha and two beta subunits.</text>
</comment>
<dbReference type="HAMAP" id="MF_00255">
    <property type="entry name" value="Gly_tRNA_synth_beta"/>
    <property type="match status" value="1"/>
</dbReference>
<dbReference type="Pfam" id="PF02092">
    <property type="entry name" value="tRNA_synt_2f"/>
    <property type="match status" value="1"/>
</dbReference>
<dbReference type="InterPro" id="IPR015944">
    <property type="entry name" value="Gly-tRNA-synth_bsu"/>
</dbReference>
<dbReference type="GO" id="GO:0004820">
    <property type="term" value="F:glycine-tRNA ligase activity"/>
    <property type="evidence" value="ECO:0007669"/>
    <property type="project" value="UniProtKB-UniRule"/>
</dbReference>
<evidence type="ECO:0000256" key="3">
    <source>
        <dbReference type="ARBA" id="ARBA00011209"/>
    </source>
</evidence>
<evidence type="ECO:0000256" key="9">
    <source>
        <dbReference type="ARBA" id="ARBA00023146"/>
    </source>
</evidence>
<gene>
    <name evidence="11" type="primary">glyS</name>
    <name evidence="13" type="ORF">G4A98_00665</name>
</gene>
<comment type="similarity">
    <text evidence="2 11">Belongs to the class-II aminoacyl-tRNA synthetase family.</text>
</comment>
<evidence type="ECO:0000256" key="4">
    <source>
        <dbReference type="ARBA" id="ARBA00022490"/>
    </source>
</evidence>
<keyword evidence="7 11" id="KW-0067">ATP-binding</keyword>
<dbReference type="PRINTS" id="PR01045">
    <property type="entry name" value="TRNASYNTHGB"/>
</dbReference>
<name>A0A6G9JU62_9GAMM</name>